<feature type="signal peptide" evidence="2">
    <location>
        <begin position="1"/>
        <end position="26"/>
    </location>
</feature>
<sequence length="254" mass="26786">MPRSARTYTTSAVAVALGTAAAFAMAACSPSAGGQRSDDFVIAVAPDSVEQAILGEIYRVLLESVGRPSTVEVVDKATTDPAVELVLSGQADMAIACTGTLLSQIDPQLAEEAAADIAEDDSAGDLNDNSISETTYEYAVGSFPGNVMTVDPSPAQGCAAEGQEPGEGSLPTNIIPVFNKTELNRGQVNRLNFVNRVLSTEDLNAMIEEVERGETVRNVVAEWMLQRTKITVDTQSEDEGDTGESDNVIEQPPM</sequence>
<name>A0A6C1TYW6_9CORY</name>
<evidence type="ECO:0000256" key="2">
    <source>
        <dbReference type="SAM" id="SignalP"/>
    </source>
</evidence>
<evidence type="ECO:0000313" key="3">
    <source>
        <dbReference type="EMBL" id="TVS26864.1"/>
    </source>
</evidence>
<proteinExistence type="predicted"/>
<dbReference type="OrthoDB" id="4423830at2"/>
<organism evidence="3 4">
    <name type="scientific">Corynebacterium sanguinis</name>
    <dbReference type="NCBI Taxonomy" id="2594913"/>
    <lineage>
        <taxon>Bacteria</taxon>
        <taxon>Bacillati</taxon>
        <taxon>Actinomycetota</taxon>
        <taxon>Actinomycetes</taxon>
        <taxon>Mycobacteriales</taxon>
        <taxon>Corynebacteriaceae</taxon>
        <taxon>Corynebacterium</taxon>
    </lineage>
</organism>
<evidence type="ECO:0008006" key="5">
    <source>
        <dbReference type="Google" id="ProtNLM"/>
    </source>
</evidence>
<reference evidence="3 4" key="1">
    <citation type="submission" date="2018-12" db="EMBL/GenBank/DDBJ databases">
        <title>Corynebacterium sanguinis sp. nov., a clinically-associated and environmental corynebacterium.</title>
        <authorList>
            <person name="Gonzales-Siles L."/>
            <person name="Jaen-Luchoro D."/>
            <person name="Cardew S."/>
            <person name="Inganas E."/>
            <person name="Ohlen M."/>
            <person name="Jensie-Markopolous S."/>
            <person name="Pinyeiro-Iglesias B."/>
            <person name="Molin K."/>
            <person name="Skovbjerg S."/>
            <person name="Svensson-Stadler L."/>
            <person name="Funke G."/>
            <person name="Moore E.R.B."/>
        </authorList>
    </citation>
    <scope>NUCLEOTIDE SEQUENCE [LARGE SCALE GENOMIC DNA]</scope>
    <source>
        <strain evidence="3 4">58734</strain>
    </source>
</reference>
<dbReference type="EMBL" id="RXIR01000025">
    <property type="protein sequence ID" value="TVS26864.1"/>
    <property type="molecule type" value="Genomic_DNA"/>
</dbReference>
<dbReference type="AlphaFoldDB" id="A0A6C1TYW6"/>
<feature type="chain" id="PRO_5025433005" description="ABC-type glycine betaine transport system substrate-binding domain-containing protein" evidence="2">
    <location>
        <begin position="27"/>
        <end position="254"/>
    </location>
</feature>
<evidence type="ECO:0000256" key="1">
    <source>
        <dbReference type="SAM" id="MobiDB-lite"/>
    </source>
</evidence>
<keyword evidence="2" id="KW-0732">Signal</keyword>
<feature type="compositionally biased region" description="Acidic residues" evidence="1">
    <location>
        <begin position="235"/>
        <end position="244"/>
    </location>
</feature>
<dbReference type="RefSeq" id="WP_144773630.1">
    <property type="nucleotide sequence ID" value="NZ_RXIR01000025.1"/>
</dbReference>
<gene>
    <name evidence="3" type="ORF">EKI59_09890</name>
</gene>
<dbReference type="Gene3D" id="3.40.190.10">
    <property type="entry name" value="Periplasmic binding protein-like II"/>
    <property type="match status" value="1"/>
</dbReference>
<comment type="caution">
    <text evidence="3">The sequence shown here is derived from an EMBL/GenBank/DDBJ whole genome shotgun (WGS) entry which is preliminary data.</text>
</comment>
<feature type="region of interest" description="Disordered" evidence="1">
    <location>
        <begin position="231"/>
        <end position="254"/>
    </location>
</feature>
<protein>
    <recommendedName>
        <fullName evidence="5">ABC-type glycine betaine transport system substrate-binding domain-containing protein</fullName>
    </recommendedName>
</protein>
<accession>A0A6C1TYW6</accession>
<evidence type="ECO:0000313" key="4">
    <source>
        <dbReference type="Proteomes" id="UP000336646"/>
    </source>
</evidence>
<dbReference type="PROSITE" id="PS51257">
    <property type="entry name" value="PROKAR_LIPOPROTEIN"/>
    <property type="match status" value="1"/>
</dbReference>
<dbReference type="Proteomes" id="UP000336646">
    <property type="component" value="Unassembled WGS sequence"/>
</dbReference>